<keyword evidence="3" id="KW-0998">Cell outer membrane</keyword>
<feature type="repeat" description="TPR" evidence="4">
    <location>
        <begin position="57"/>
        <end position="90"/>
    </location>
</feature>
<dbReference type="InterPro" id="IPR050330">
    <property type="entry name" value="Bact_OuterMem_StrucFunc"/>
</dbReference>
<evidence type="ECO:0000313" key="9">
    <source>
        <dbReference type="Proteomes" id="UP000635665"/>
    </source>
</evidence>
<protein>
    <submittedName>
        <fullName evidence="8">OmpA family protein</fullName>
    </submittedName>
</protein>
<keyword evidence="6" id="KW-0732">Signal</keyword>
<dbReference type="Gene3D" id="2.60.40.1120">
    <property type="entry name" value="Carboxypeptidase-like, regulatory domain"/>
    <property type="match status" value="1"/>
</dbReference>
<dbReference type="Pfam" id="PF00691">
    <property type="entry name" value="OmpA"/>
    <property type="match status" value="1"/>
</dbReference>
<comment type="subcellular location">
    <subcellularLocation>
        <location evidence="1">Cell outer membrane</location>
    </subcellularLocation>
</comment>
<dbReference type="InterPro" id="IPR011990">
    <property type="entry name" value="TPR-like_helical_dom_sf"/>
</dbReference>
<dbReference type="SUPFAM" id="SSF103088">
    <property type="entry name" value="OmpA-like"/>
    <property type="match status" value="1"/>
</dbReference>
<reference evidence="8 9" key="1">
    <citation type="submission" date="2020-12" db="EMBL/GenBank/DDBJ databases">
        <title>Salegentibacter orientalis sp. nov., isolated from costal sediment.</title>
        <authorList>
            <person name="Lian F.-B."/>
        </authorList>
    </citation>
    <scope>NUCLEOTIDE SEQUENCE [LARGE SCALE GENOMIC DNA]</scope>
    <source>
        <strain evidence="8 9">F60176</strain>
    </source>
</reference>
<sequence>MIKNFQYLYIFFFLCSTSTVMAQEAKLDKANEAFNEYEYINARDIYLEVAEKGFESEELFQRLGDSYYFNAAYDDAVSWYERLFDFEEDQETSYLRRYAQALKATGNDEKAKHYYNLFKSKNGGAQSSSVELSAEDYLELIDKNSDRYRIKKLNKINSGGIEFGHFYQDGDLIYASTRDTGVFVKRKSAWDGLSFLNLYSVAINKDSVLNKPKKLKRGISGKFHESSAVISKDGETMYFTKNNADAKNKSESKYLKIYRTRKKDGKWQEPEDLAINSDAFSTAHPALDSEEKYLYFSSNRPGGFGNSDLYRVAILKTGELGEPENLGAKINTEGKETFPFVSKNNELYFSSDGHFGLGGLDVFYIKIENPGFGDLLNVGEPINSYADDFSFGVDTQTKNGFFSSNRTNNGDFAYADIYFLKENSEIVNFYKATITGQVKEEGTMKPIPHATITLYKDDDSVYKLVETDSEGNYSVVTNYFNSYRLRAEKENFDAREYTSEAKRESQKIDFQLKRNSLALVPGTDISKVLNIKHILFDFDKWNIRKDARVELEKLLAVMQKYPKLKIEIRSHTDSRGSDAYNKKLSERRAKSTMEYLIENNIDANRLKAKGYGEERLLNECKNGVNCSKEKHQENRRSEFIILE</sequence>
<dbReference type="PROSITE" id="PS51123">
    <property type="entry name" value="OMPA_2"/>
    <property type="match status" value="1"/>
</dbReference>
<dbReference type="InterPro" id="IPR036737">
    <property type="entry name" value="OmpA-like_sf"/>
</dbReference>
<dbReference type="PROSITE" id="PS50005">
    <property type="entry name" value="TPR"/>
    <property type="match status" value="1"/>
</dbReference>
<dbReference type="SUPFAM" id="SSF48452">
    <property type="entry name" value="TPR-like"/>
    <property type="match status" value="1"/>
</dbReference>
<dbReference type="InterPro" id="IPR011659">
    <property type="entry name" value="WD40"/>
</dbReference>
<evidence type="ECO:0000259" key="7">
    <source>
        <dbReference type="PROSITE" id="PS51123"/>
    </source>
</evidence>
<organism evidence="8 9">
    <name type="scientific">Salegentibacter maritimus</name>
    <dbReference type="NCBI Taxonomy" id="2794347"/>
    <lineage>
        <taxon>Bacteria</taxon>
        <taxon>Pseudomonadati</taxon>
        <taxon>Bacteroidota</taxon>
        <taxon>Flavobacteriia</taxon>
        <taxon>Flavobacteriales</taxon>
        <taxon>Flavobacteriaceae</taxon>
        <taxon>Salegentibacter</taxon>
    </lineage>
</organism>
<dbReference type="Pfam" id="PF13620">
    <property type="entry name" value="CarboxypepD_reg"/>
    <property type="match status" value="1"/>
</dbReference>
<evidence type="ECO:0000256" key="3">
    <source>
        <dbReference type="ARBA" id="ARBA00023237"/>
    </source>
</evidence>
<evidence type="ECO:0000256" key="5">
    <source>
        <dbReference type="PROSITE-ProRule" id="PRU00473"/>
    </source>
</evidence>
<gene>
    <name evidence="8" type="ORF">I6U50_15145</name>
</gene>
<evidence type="ECO:0000256" key="2">
    <source>
        <dbReference type="ARBA" id="ARBA00023136"/>
    </source>
</evidence>
<evidence type="ECO:0000256" key="4">
    <source>
        <dbReference type="PROSITE-ProRule" id="PRU00339"/>
    </source>
</evidence>
<dbReference type="InterPro" id="IPR006664">
    <property type="entry name" value="OMP_bac"/>
</dbReference>
<dbReference type="PANTHER" id="PTHR30329:SF21">
    <property type="entry name" value="LIPOPROTEIN YIAD-RELATED"/>
    <property type="match status" value="1"/>
</dbReference>
<accession>A0ABS0TMA5</accession>
<dbReference type="EMBL" id="JAEHNY010000017">
    <property type="protein sequence ID" value="MBI6121361.1"/>
    <property type="molecule type" value="Genomic_DNA"/>
</dbReference>
<proteinExistence type="predicted"/>
<evidence type="ECO:0000256" key="1">
    <source>
        <dbReference type="ARBA" id="ARBA00004442"/>
    </source>
</evidence>
<dbReference type="CDD" id="cd07185">
    <property type="entry name" value="OmpA_C-like"/>
    <property type="match status" value="1"/>
</dbReference>
<dbReference type="SUPFAM" id="SSF49478">
    <property type="entry name" value="Cna protein B-type domain"/>
    <property type="match status" value="1"/>
</dbReference>
<dbReference type="SUPFAM" id="SSF82171">
    <property type="entry name" value="DPP6 N-terminal domain-like"/>
    <property type="match status" value="1"/>
</dbReference>
<dbReference type="Pfam" id="PF07676">
    <property type="entry name" value="PD40"/>
    <property type="match status" value="2"/>
</dbReference>
<feature type="domain" description="OmpA-like" evidence="7">
    <location>
        <begin position="523"/>
        <end position="643"/>
    </location>
</feature>
<keyword evidence="2 5" id="KW-0472">Membrane</keyword>
<evidence type="ECO:0000256" key="6">
    <source>
        <dbReference type="SAM" id="SignalP"/>
    </source>
</evidence>
<dbReference type="Proteomes" id="UP000635665">
    <property type="component" value="Unassembled WGS sequence"/>
</dbReference>
<dbReference type="InterPro" id="IPR006665">
    <property type="entry name" value="OmpA-like"/>
</dbReference>
<dbReference type="PANTHER" id="PTHR30329">
    <property type="entry name" value="STATOR ELEMENT OF FLAGELLAR MOTOR COMPLEX"/>
    <property type="match status" value="1"/>
</dbReference>
<evidence type="ECO:0000313" key="8">
    <source>
        <dbReference type="EMBL" id="MBI6121361.1"/>
    </source>
</evidence>
<keyword evidence="4" id="KW-0802">TPR repeat</keyword>
<dbReference type="PRINTS" id="PR01021">
    <property type="entry name" value="OMPADOMAIN"/>
</dbReference>
<feature type="signal peptide" evidence="6">
    <location>
        <begin position="1"/>
        <end position="22"/>
    </location>
</feature>
<name>A0ABS0TMA5_9FLAO</name>
<dbReference type="InterPro" id="IPR019734">
    <property type="entry name" value="TPR_rpt"/>
</dbReference>
<comment type="caution">
    <text evidence="8">The sequence shown here is derived from an EMBL/GenBank/DDBJ whole genome shotgun (WGS) entry which is preliminary data.</text>
</comment>
<dbReference type="Gene3D" id="3.30.1330.60">
    <property type="entry name" value="OmpA-like domain"/>
    <property type="match status" value="1"/>
</dbReference>
<keyword evidence="9" id="KW-1185">Reference proteome</keyword>
<dbReference type="RefSeq" id="WP_198639466.1">
    <property type="nucleotide sequence ID" value="NZ_JAEHNY010000017.1"/>
</dbReference>
<feature type="chain" id="PRO_5045755382" evidence="6">
    <location>
        <begin position="23"/>
        <end position="643"/>
    </location>
</feature>
<dbReference type="Gene3D" id="1.25.40.10">
    <property type="entry name" value="Tetratricopeptide repeat domain"/>
    <property type="match status" value="1"/>
</dbReference>